<dbReference type="EMBL" id="RBZU01000001">
    <property type="protein sequence ID" value="RKP59348.1"/>
    <property type="molecule type" value="Genomic_DNA"/>
</dbReference>
<dbReference type="Gene3D" id="3.90.850.10">
    <property type="entry name" value="Fumarylacetoacetase-like, C-terminal domain"/>
    <property type="match status" value="1"/>
</dbReference>
<dbReference type="SUPFAM" id="SSF56529">
    <property type="entry name" value="FAH"/>
    <property type="match status" value="1"/>
</dbReference>
<accession>A0A494YF48</accession>
<evidence type="ECO:0000313" key="1">
    <source>
        <dbReference type="EMBL" id="RKP59348.1"/>
    </source>
</evidence>
<dbReference type="NCBIfam" id="NF040903">
    <property type="entry name" value="GguC"/>
    <property type="match status" value="1"/>
</dbReference>
<dbReference type="PIRSF" id="PIRSF033905">
    <property type="entry name" value="UCP033905"/>
    <property type="match status" value="1"/>
</dbReference>
<proteinExistence type="predicted"/>
<dbReference type="InterPro" id="IPR009645">
    <property type="entry name" value="GguC"/>
</dbReference>
<organism evidence="1 2">
    <name type="scientific">Pararobbsia silviterrae</name>
    <dbReference type="NCBI Taxonomy" id="1792498"/>
    <lineage>
        <taxon>Bacteria</taxon>
        <taxon>Pseudomonadati</taxon>
        <taxon>Pseudomonadota</taxon>
        <taxon>Betaproteobacteria</taxon>
        <taxon>Burkholderiales</taxon>
        <taxon>Burkholderiaceae</taxon>
        <taxon>Pararobbsia</taxon>
    </lineage>
</organism>
<dbReference type="Proteomes" id="UP000270342">
    <property type="component" value="Unassembled WGS sequence"/>
</dbReference>
<protein>
    <submittedName>
        <fullName evidence="1">FAH family protein</fullName>
    </submittedName>
</protein>
<name>A0A494YF48_9BURK</name>
<dbReference type="OrthoDB" id="108649at2"/>
<dbReference type="GO" id="GO:0003824">
    <property type="term" value="F:catalytic activity"/>
    <property type="evidence" value="ECO:0007669"/>
    <property type="project" value="InterPro"/>
</dbReference>
<dbReference type="AlphaFoldDB" id="A0A494YF48"/>
<comment type="caution">
    <text evidence="1">The sequence shown here is derived from an EMBL/GenBank/DDBJ whole genome shotgun (WGS) entry which is preliminary data.</text>
</comment>
<evidence type="ECO:0000313" key="2">
    <source>
        <dbReference type="Proteomes" id="UP000270342"/>
    </source>
</evidence>
<sequence length="335" mass="36336">MRLIQFKLASGQRAVGVTGADGDDDTVRIVQSTESVLALAQAAIAAKHGLAQEIAKRGTQGTDSVKAILSEQRALPPVDHPDPAHWFVSGTGLTHLGSATTRDSMHHKISTDENTLTDSMKIFKWGVEGGKPASGEIGSQPEWFYKGSGSSVVAPGAALPWPSFAEDAGEEPEIAALYVIGPDRKPYRIGFALGNEYSDHVMEQRNYLYLAHSKLRYSSYGPELILGDFPEHVEGTTQILRDGKVLWEKPFLSGAQNMSHTLENLEFHHFKYEQFLEPGDLHVHFFGTATLSFADGIRTQLGDVFRISAPGFGAPLSNPIAALETRNAPGSVVQL</sequence>
<dbReference type="RefSeq" id="WP_121084149.1">
    <property type="nucleotide sequence ID" value="NZ_RBZU01000001.1"/>
</dbReference>
<keyword evidence="2" id="KW-1185">Reference proteome</keyword>
<reference evidence="1 2" key="1">
    <citation type="submission" date="2018-10" db="EMBL/GenBank/DDBJ databases">
        <title>Robbsia sp. DHC34, isolated from soil.</title>
        <authorList>
            <person name="Gao Z.-H."/>
            <person name="Qiu L.-H."/>
        </authorList>
    </citation>
    <scope>NUCLEOTIDE SEQUENCE [LARGE SCALE GENOMIC DNA]</scope>
    <source>
        <strain evidence="1 2">DHC34</strain>
    </source>
</reference>
<gene>
    <name evidence="1" type="ORF">D7S86_00830</name>
</gene>
<dbReference type="InterPro" id="IPR036663">
    <property type="entry name" value="Fumarylacetoacetase_C_sf"/>
</dbReference>